<dbReference type="InterPro" id="IPR010627">
    <property type="entry name" value="Prepilin_pept_A24_N"/>
</dbReference>
<proteinExistence type="predicted"/>
<keyword evidence="1" id="KW-1133">Transmembrane helix</keyword>
<dbReference type="PANTHER" id="PTHR30487:SF0">
    <property type="entry name" value="PREPILIN LEADER PEPTIDASE_N-METHYLTRANSFERASE-RELATED"/>
    <property type="match status" value="1"/>
</dbReference>
<comment type="caution">
    <text evidence="3">The sequence shown here is derived from an EMBL/GenBank/DDBJ whole genome shotgun (WGS) entry which is preliminary data.</text>
</comment>
<name>A0A0R1TU24_9LACO</name>
<dbReference type="STRING" id="1423724.FC32_GL000281"/>
<dbReference type="Pfam" id="PF06750">
    <property type="entry name" value="A24_N_bact"/>
    <property type="match status" value="1"/>
</dbReference>
<feature type="transmembrane region" description="Helical" evidence="1">
    <location>
        <begin position="119"/>
        <end position="139"/>
    </location>
</feature>
<feature type="transmembrane region" description="Helical" evidence="1">
    <location>
        <begin position="207"/>
        <end position="229"/>
    </location>
</feature>
<dbReference type="InterPro" id="IPR050882">
    <property type="entry name" value="Prepilin_peptidase/N-MTase"/>
</dbReference>
<accession>A0A0R1TU24</accession>
<sequence length="231" mass="26367">MLFGLIFILGCVLASSIVCLNYRHEHALSYFYPRSFCEHCHTTLKWWQLIPVLGYFLQKGHCYFCKKKIDPKSTLVELSFATLLVIFCTLLPPALWANFIWGSSWLLSLSLQDLERKEIAISVLFIGGGILLLSAPLHLTLLDLTGGATFLSLMFIENMRHKLGYGDTFVIMFLWLDLGSKQALLLLLSASFLALSYYLLFSQKESLPFIPFIFCGYLFSYIFVGKALLRF</sequence>
<feature type="transmembrane region" description="Helical" evidence="1">
    <location>
        <begin position="183"/>
        <end position="201"/>
    </location>
</feature>
<dbReference type="PATRIC" id="fig|1423724.4.peg.297"/>
<dbReference type="PANTHER" id="PTHR30487">
    <property type="entry name" value="TYPE 4 PREPILIN-LIKE PROTEINS LEADER PEPTIDE-PROCESSING ENZYME"/>
    <property type="match status" value="1"/>
</dbReference>
<evidence type="ECO:0000256" key="1">
    <source>
        <dbReference type="SAM" id="Phobius"/>
    </source>
</evidence>
<feature type="transmembrane region" description="Helical" evidence="1">
    <location>
        <begin position="80"/>
        <end position="107"/>
    </location>
</feature>
<keyword evidence="4" id="KW-1185">Reference proteome</keyword>
<dbReference type="RefSeq" id="WP_025086705.1">
    <property type="nucleotide sequence ID" value="NZ_AZFT01000048.1"/>
</dbReference>
<feature type="domain" description="Prepilin peptidase A24 N-terminal" evidence="2">
    <location>
        <begin position="8"/>
        <end position="87"/>
    </location>
</feature>
<keyword evidence="1" id="KW-0472">Membrane</keyword>
<organism evidence="3 4">
    <name type="scientific">Ligilactobacillus apodemi DSM 16634 = JCM 16172</name>
    <dbReference type="NCBI Taxonomy" id="1423724"/>
    <lineage>
        <taxon>Bacteria</taxon>
        <taxon>Bacillati</taxon>
        <taxon>Bacillota</taxon>
        <taxon>Bacilli</taxon>
        <taxon>Lactobacillales</taxon>
        <taxon>Lactobacillaceae</taxon>
        <taxon>Ligilactobacillus</taxon>
    </lineage>
</organism>
<dbReference type="Proteomes" id="UP000051324">
    <property type="component" value="Unassembled WGS sequence"/>
</dbReference>
<dbReference type="GO" id="GO:0004190">
    <property type="term" value="F:aspartic-type endopeptidase activity"/>
    <property type="evidence" value="ECO:0007669"/>
    <property type="project" value="TreeGrafter"/>
</dbReference>
<dbReference type="GO" id="GO:0005886">
    <property type="term" value="C:plasma membrane"/>
    <property type="evidence" value="ECO:0007669"/>
    <property type="project" value="TreeGrafter"/>
</dbReference>
<evidence type="ECO:0000313" key="3">
    <source>
        <dbReference type="EMBL" id="KRL84800.1"/>
    </source>
</evidence>
<protein>
    <submittedName>
        <fullName evidence="3">Type IV prepilin leader peptidase</fullName>
    </submittedName>
</protein>
<evidence type="ECO:0000313" key="4">
    <source>
        <dbReference type="Proteomes" id="UP000051324"/>
    </source>
</evidence>
<keyword evidence="1" id="KW-0812">Transmembrane</keyword>
<reference evidence="3 4" key="1">
    <citation type="journal article" date="2015" name="Genome Announc.">
        <title>Expanding the biotechnology potential of lactobacilli through comparative genomics of 213 strains and associated genera.</title>
        <authorList>
            <person name="Sun Z."/>
            <person name="Harris H.M."/>
            <person name="McCann A."/>
            <person name="Guo C."/>
            <person name="Argimon S."/>
            <person name="Zhang W."/>
            <person name="Yang X."/>
            <person name="Jeffery I.B."/>
            <person name="Cooney J.C."/>
            <person name="Kagawa T.F."/>
            <person name="Liu W."/>
            <person name="Song Y."/>
            <person name="Salvetti E."/>
            <person name="Wrobel A."/>
            <person name="Rasinkangas P."/>
            <person name="Parkhill J."/>
            <person name="Rea M.C."/>
            <person name="O'Sullivan O."/>
            <person name="Ritari J."/>
            <person name="Douillard F.P."/>
            <person name="Paul Ross R."/>
            <person name="Yang R."/>
            <person name="Briner A.E."/>
            <person name="Felis G.E."/>
            <person name="de Vos W.M."/>
            <person name="Barrangou R."/>
            <person name="Klaenhammer T.R."/>
            <person name="Caufield P.W."/>
            <person name="Cui Y."/>
            <person name="Zhang H."/>
            <person name="O'Toole P.W."/>
        </authorList>
    </citation>
    <scope>NUCLEOTIDE SEQUENCE [LARGE SCALE GENOMIC DNA]</scope>
    <source>
        <strain evidence="3 4">DSM 16634</strain>
    </source>
</reference>
<evidence type="ECO:0000259" key="2">
    <source>
        <dbReference type="Pfam" id="PF06750"/>
    </source>
</evidence>
<dbReference type="AlphaFoldDB" id="A0A0R1TU24"/>
<gene>
    <name evidence="3" type="ORF">FC32_GL000281</name>
</gene>
<dbReference type="EMBL" id="AZFT01000048">
    <property type="protein sequence ID" value="KRL84800.1"/>
    <property type="molecule type" value="Genomic_DNA"/>
</dbReference>
<dbReference type="OrthoDB" id="9789291at2"/>
<dbReference type="GO" id="GO:0006465">
    <property type="term" value="P:signal peptide processing"/>
    <property type="evidence" value="ECO:0007669"/>
    <property type="project" value="TreeGrafter"/>
</dbReference>